<organism evidence="2 3">
    <name type="scientific">Paenibacillus larvae subsp. pulvifaciens</name>
    <dbReference type="NCBI Taxonomy" id="1477"/>
    <lineage>
        <taxon>Bacteria</taxon>
        <taxon>Bacillati</taxon>
        <taxon>Bacillota</taxon>
        <taxon>Bacilli</taxon>
        <taxon>Bacillales</taxon>
        <taxon>Paenibacillaceae</taxon>
        <taxon>Paenibacillus</taxon>
    </lineage>
</organism>
<dbReference type="Proteomes" id="UP000192727">
    <property type="component" value="Chromosome"/>
</dbReference>
<evidence type="ECO:0000313" key="3">
    <source>
        <dbReference type="Proteomes" id="UP000192727"/>
    </source>
</evidence>
<name>A0A1V0UP09_9BACL</name>
<gene>
    <name evidence="2" type="ORF">B7C51_02095</name>
</gene>
<evidence type="ECO:0000313" key="2">
    <source>
        <dbReference type="EMBL" id="ARF66857.1"/>
    </source>
</evidence>
<accession>A0A1V0UP09</accession>
<reference evidence="2 3" key="1">
    <citation type="submission" date="2017-03" db="EMBL/GenBank/DDBJ databases">
        <title>Paenibacillus larvae genome sequencing.</title>
        <authorList>
            <person name="Dingman D.W."/>
        </authorList>
    </citation>
    <scope>NUCLEOTIDE SEQUENCE [LARGE SCALE GENOMIC DNA]</scope>
    <source>
        <strain evidence="2 3">SAG 10367</strain>
    </source>
</reference>
<dbReference type="InterPro" id="IPR000361">
    <property type="entry name" value="ATAP_core_dom"/>
</dbReference>
<dbReference type="Pfam" id="PF01521">
    <property type="entry name" value="Fe-S_biosyn"/>
    <property type="match status" value="1"/>
</dbReference>
<feature type="domain" description="Core" evidence="1">
    <location>
        <begin position="1"/>
        <end position="104"/>
    </location>
</feature>
<dbReference type="AlphaFoldDB" id="A0A1V0UP09"/>
<dbReference type="Gene3D" id="2.60.300.12">
    <property type="entry name" value="HesB-like domain"/>
    <property type="match status" value="1"/>
</dbReference>
<dbReference type="InterPro" id="IPR035903">
    <property type="entry name" value="HesB-like_dom_sf"/>
</dbReference>
<dbReference type="EMBL" id="CP020557">
    <property type="protein sequence ID" value="ARF66857.1"/>
    <property type="molecule type" value="Genomic_DNA"/>
</dbReference>
<dbReference type="SUPFAM" id="SSF89360">
    <property type="entry name" value="HesB-like domain"/>
    <property type="match status" value="1"/>
</dbReference>
<evidence type="ECO:0000259" key="1">
    <source>
        <dbReference type="Pfam" id="PF01521"/>
    </source>
</evidence>
<sequence length="111" mass="12562">MHLTITEAAERILSPLLQEPSTWLKLVYDIEGCGCAVDGVPTLWLVNECKPTDKIARGSSFDVLYNPKQEIFFEEDIKIDYSKDSKAFTLSSPNQIYSVSINLVNKKHIQN</sequence>
<protein>
    <recommendedName>
        <fullName evidence="1">Core domain-containing protein</fullName>
    </recommendedName>
</protein>
<proteinExistence type="predicted"/>
<dbReference type="RefSeq" id="WP_083038409.1">
    <property type="nucleotide sequence ID" value="NZ_CP020557.1"/>
</dbReference>